<dbReference type="SUPFAM" id="SSF57492">
    <property type="entry name" value="Trefoil"/>
    <property type="match status" value="1"/>
</dbReference>
<evidence type="ECO:0000256" key="1">
    <source>
        <dbReference type="ARBA" id="ARBA00023157"/>
    </source>
</evidence>
<keyword evidence="1" id="KW-1015">Disulfide bond</keyword>
<dbReference type="InterPro" id="IPR000519">
    <property type="entry name" value="P_trefoil_dom"/>
</dbReference>
<evidence type="ECO:0000256" key="2">
    <source>
        <dbReference type="PROSITE-ProRule" id="PRU00779"/>
    </source>
</evidence>
<feature type="domain" description="P-type" evidence="3">
    <location>
        <begin position="10"/>
        <end position="56"/>
    </location>
</feature>
<dbReference type="SMART" id="SM00018">
    <property type="entry name" value="PD"/>
    <property type="match status" value="1"/>
</dbReference>
<evidence type="ECO:0000313" key="4">
    <source>
        <dbReference type="EMBL" id="VDK59448.1"/>
    </source>
</evidence>
<evidence type="ECO:0000259" key="3">
    <source>
        <dbReference type="PROSITE" id="PS51448"/>
    </source>
</evidence>
<dbReference type="Gene3D" id="4.10.110.10">
    <property type="entry name" value="Spasmolytic Protein, domain 1"/>
    <property type="match status" value="1"/>
</dbReference>
<dbReference type="InterPro" id="IPR044913">
    <property type="entry name" value="P_trefoil_dom_sf"/>
</dbReference>
<dbReference type="OrthoDB" id="1334205at2759"/>
<dbReference type="PROSITE" id="PS51448">
    <property type="entry name" value="P_TREFOIL_2"/>
    <property type="match status" value="1"/>
</dbReference>
<proteinExistence type="predicted"/>
<evidence type="ECO:0000313" key="5">
    <source>
        <dbReference type="Proteomes" id="UP000271889"/>
    </source>
</evidence>
<protein>
    <recommendedName>
        <fullName evidence="3">P-type domain-containing protein</fullName>
    </recommendedName>
</protein>
<gene>
    <name evidence="4" type="ORF">CGOC_LOCUS4667</name>
</gene>
<accession>A0A3P6T0R1</accession>
<dbReference type="AlphaFoldDB" id="A0A3P6T0R1"/>
<organism evidence="4 5">
    <name type="scientific">Cylicostephanus goldi</name>
    <name type="common">Nematode worm</name>
    <dbReference type="NCBI Taxonomy" id="71465"/>
    <lineage>
        <taxon>Eukaryota</taxon>
        <taxon>Metazoa</taxon>
        <taxon>Ecdysozoa</taxon>
        <taxon>Nematoda</taxon>
        <taxon>Chromadorea</taxon>
        <taxon>Rhabditida</taxon>
        <taxon>Rhabditina</taxon>
        <taxon>Rhabditomorpha</taxon>
        <taxon>Strongyloidea</taxon>
        <taxon>Strongylidae</taxon>
        <taxon>Cylicostephanus</taxon>
    </lineage>
</organism>
<sequence>MRHLPYLLFLGLTRSEDVRIDCHPEPGASKKQCESRDCIWSESTAVEGIPYCYMKPGIGYKFLSAAAEVVTLTKNDGPKNPWGEDFEQILFTHSYIGKTLNVKIYAPNR</sequence>
<name>A0A3P6T0R1_CYLGO</name>
<keyword evidence="5" id="KW-1185">Reference proteome</keyword>
<dbReference type="Proteomes" id="UP000271889">
    <property type="component" value="Unassembled WGS sequence"/>
</dbReference>
<comment type="caution">
    <text evidence="2">Lacks conserved residue(s) required for the propagation of feature annotation.</text>
</comment>
<dbReference type="CDD" id="cd00111">
    <property type="entry name" value="Trefoil"/>
    <property type="match status" value="1"/>
</dbReference>
<dbReference type="EMBL" id="UYRV01013191">
    <property type="protein sequence ID" value="VDK59448.1"/>
    <property type="molecule type" value="Genomic_DNA"/>
</dbReference>
<reference evidence="4 5" key="1">
    <citation type="submission" date="2018-11" db="EMBL/GenBank/DDBJ databases">
        <authorList>
            <consortium name="Pathogen Informatics"/>
        </authorList>
    </citation>
    <scope>NUCLEOTIDE SEQUENCE [LARGE SCALE GENOMIC DNA]</scope>
</reference>
<dbReference type="Pfam" id="PF00088">
    <property type="entry name" value="Trefoil"/>
    <property type="match status" value="1"/>
</dbReference>